<dbReference type="EMBL" id="WEID01000005">
    <property type="protein sequence ID" value="KAB8139236.1"/>
    <property type="molecule type" value="Genomic_DNA"/>
</dbReference>
<comment type="caution">
    <text evidence="2">The sequence shown here is derived from an EMBL/GenBank/DDBJ whole genome shotgun (WGS) entry which is preliminary data.</text>
</comment>
<proteinExistence type="predicted"/>
<evidence type="ECO:0000256" key="1">
    <source>
        <dbReference type="SAM" id="MobiDB-lite"/>
    </source>
</evidence>
<dbReference type="AlphaFoldDB" id="A0A7C8GVN2"/>
<gene>
    <name evidence="2" type="ORF">F9U64_01020</name>
</gene>
<organism evidence="2 3">
    <name type="scientific">Gracilibacillus oryzae</name>
    <dbReference type="NCBI Taxonomy" id="1672701"/>
    <lineage>
        <taxon>Bacteria</taxon>
        <taxon>Bacillati</taxon>
        <taxon>Bacillota</taxon>
        <taxon>Bacilli</taxon>
        <taxon>Bacillales</taxon>
        <taxon>Bacillaceae</taxon>
        <taxon>Gracilibacillus</taxon>
    </lineage>
</organism>
<evidence type="ECO:0008006" key="4">
    <source>
        <dbReference type="Google" id="ProtNLM"/>
    </source>
</evidence>
<accession>A0A7C8GVN2</accession>
<protein>
    <recommendedName>
        <fullName evidence="4">Gas vesicle protein GvpP</fullName>
    </recommendedName>
</protein>
<keyword evidence="3" id="KW-1185">Reference proteome</keyword>
<feature type="compositionally biased region" description="Basic and acidic residues" evidence="1">
    <location>
        <begin position="98"/>
        <end position="111"/>
    </location>
</feature>
<dbReference type="RefSeq" id="WP_153400913.1">
    <property type="nucleotide sequence ID" value="NZ_ML762424.1"/>
</dbReference>
<reference evidence="2 3" key="1">
    <citation type="submission" date="2019-10" db="EMBL/GenBank/DDBJ databases">
        <title>Gracilibacillus sp. nov. isolated from rice seeds.</title>
        <authorList>
            <person name="He S."/>
        </authorList>
    </citation>
    <scope>NUCLEOTIDE SEQUENCE [LARGE SCALE GENOMIC DNA]</scope>
    <source>
        <strain evidence="2 3">TD8</strain>
    </source>
</reference>
<dbReference type="OrthoDB" id="2974352at2"/>
<feature type="region of interest" description="Disordered" evidence="1">
    <location>
        <begin position="87"/>
        <end position="111"/>
    </location>
</feature>
<name>A0A7C8GVN2_9BACI</name>
<dbReference type="Proteomes" id="UP000480246">
    <property type="component" value="Unassembled WGS sequence"/>
</dbReference>
<evidence type="ECO:0000313" key="2">
    <source>
        <dbReference type="EMBL" id="KAB8139236.1"/>
    </source>
</evidence>
<evidence type="ECO:0000313" key="3">
    <source>
        <dbReference type="Proteomes" id="UP000480246"/>
    </source>
</evidence>
<sequence>MAEQKTHHASDNGSSNSIKYILLGGVAGAGVGLLSNPGTVQTLYHKVQVSETGQKITKELGRNLQQLITQQAIAAVQQAAPDYLHKAKKKFSSSESEGNEKEKDANYEEIKQENRQINQRLENIEQKLEELLKANDQPVR</sequence>